<evidence type="ECO:0000259" key="5">
    <source>
        <dbReference type="PROSITE" id="PS50123"/>
    </source>
</evidence>
<feature type="domain" description="CheR-type methyltransferase" evidence="5">
    <location>
        <begin position="1"/>
        <end position="229"/>
    </location>
</feature>
<evidence type="ECO:0000256" key="1">
    <source>
        <dbReference type="ARBA" id="ARBA00022603"/>
    </source>
</evidence>
<dbReference type="SUPFAM" id="SSF48452">
    <property type="entry name" value="TPR-like"/>
    <property type="match status" value="1"/>
</dbReference>
<dbReference type="Pfam" id="PF13181">
    <property type="entry name" value="TPR_8"/>
    <property type="match status" value="1"/>
</dbReference>
<dbReference type="Gene3D" id="1.25.40.10">
    <property type="entry name" value="Tetratricopeptide repeat domain"/>
    <property type="match status" value="1"/>
</dbReference>
<dbReference type="SUPFAM" id="SSF53335">
    <property type="entry name" value="S-adenosyl-L-methionine-dependent methyltransferases"/>
    <property type="match status" value="1"/>
</dbReference>
<keyword evidence="2" id="KW-0808">Transferase</keyword>
<sequence length="427" mass="48894">MSSHLSNYQIDILASHLTVGETYFYRDKKIFNVLEKHIIPELINSYNLLEKRQPIRIWSAGCSTGEEPYSIAILLDKMNYYLRDWHISILGTDINSNFLKKALEGIYSEWSFRDTPAWIKERFFKHSKDNRFEVLPHIKRMVQFAQLNLAEETYPSVLNNTSAVNVIFCRNVLIYLSHEQKEKVIQRLFRSLKPGGWLITSPAEAAPDLYSQFTKLNYDGTILFKKNDLQTNLINNFATIQSKTEKYLPGDSSLEYQPKYTDVFHADLSEKTTVQSFDDGVLIDAQASNEDSRNDSKMAYLARICANQGKLDEALECCEKAICADKLNPGLHYLFATILQEKEQVEEAIVSLKRALYLDPNFVLAHFALGNITMRQGNHLESKKHYKNALTLLTKYAQEDILPESEGITAGRLSEIIAGIIGSRILR</sequence>
<evidence type="ECO:0000313" key="6">
    <source>
        <dbReference type="EMBL" id="MDF9409185.1"/>
    </source>
</evidence>
<dbReference type="RefSeq" id="WP_277444628.1">
    <property type="nucleotide sequence ID" value="NZ_JAKOAV010000025.1"/>
</dbReference>
<dbReference type="InterPro" id="IPR011990">
    <property type="entry name" value="TPR-like_helical_dom_sf"/>
</dbReference>
<dbReference type="PRINTS" id="PR00996">
    <property type="entry name" value="CHERMTFRASE"/>
</dbReference>
<keyword evidence="7" id="KW-1185">Reference proteome</keyword>
<evidence type="ECO:0000256" key="4">
    <source>
        <dbReference type="PROSITE-ProRule" id="PRU00339"/>
    </source>
</evidence>
<evidence type="ECO:0000256" key="2">
    <source>
        <dbReference type="ARBA" id="ARBA00022679"/>
    </source>
</evidence>
<dbReference type="PANTHER" id="PTHR24422:SF19">
    <property type="entry name" value="CHEMOTAXIS PROTEIN METHYLTRANSFERASE"/>
    <property type="match status" value="1"/>
</dbReference>
<evidence type="ECO:0000256" key="3">
    <source>
        <dbReference type="ARBA" id="ARBA00022691"/>
    </source>
</evidence>
<dbReference type="Proteomes" id="UP001154312">
    <property type="component" value="Unassembled WGS sequence"/>
</dbReference>
<dbReference type="Pfam" id="PF13414">
    <property type="entry name" value="TPR_11"/>
    <property type="match status" value="1"/>
</dbReference>
<dbReference type="PROSITE" id="PS50005">
    <property type="entry name" value="TPR"/>
    <property type="match status" value="1"/>
</dbReference>
<feature type="repeat" description="TPR" evidence="4">
    <location>
        <begin position="329"/>
        <end position="362"/>
    </location>
</feature>
<keyword evidence="4" id="KW-0802">TPR repeat</keyword>
<dbReference type="GO" id="GO:0008757">
    <property type="term" value="F:S-adenosylmethionine-dependent methyltransferase activity"/>
    <property type="evidence" value="ECO:0007669"/>
    <property type="project" value="InterPro"/>
</dbReference>
<dbReference type="CDD" id="cd02440">
    <property type="entry name" value="AdoMet_MTases"/>
    <property type="match status" value="1"/>
</dbReference>
<dbReference type="InterPro" id="IPR050903">
    <property type="entry name" value="Bact_Chemotaxis_MeTrfase"/>
</dbReference>
<comment type="caution">
    <text evidence="6">The sequence shown here is derived from an EMBL/GenBank/DDBJ whole genome shotgun (WGS) entry which is preliminary data.</text>
</comment>
<keyword evidence="1" id="KW-0489">Methyltransferase</keyword>
<dbReference type="InterPro" id="IPR029063">
    <property type="entry name" value="SAM-dependent_MTases_sf"/>
</dbReference>
<organism evidence="6 7">
    <name type="scientific">Pelotomaculum isophthalicicum JI</name>
    <dbReference type="NCBI Taxonomy" id="947010"/>
    <lineage>
        <taxon>Bacteria</taxon>
        <taxon>Bacillati</taxon>
        <taxon>Bacillota</taxon>
        <taxon>Clostridia</taxon>
        <taxon>Eubacteriales</taxon>
        <taxon>Desulfotomaculaceae</taxon>
        <taxon>Pelotomaculum</taxon>
    </lineage>
</organism>
<proteinExistence type="predicted"/>
<dbReference type="InterPro" id="IPR022642">
    <property type="entry name" value="CheR_C"/>
</dbReference>
<protein>
    <submittedName>
        <fullName evidence="6">Tetratricopeptide repeat protein</fullName>
    </submittedName>
</protein>
<dbReference type="AlphaFoldDB" id="A0A9X4GZV3"/>
<dbReference type="GO" id="GO:0032259">
    <property type="term" value="P:methylation"/>
    <property type="evidence" value="ECO:0007669"/>
    <property type="project" value="UniProtKB-KW"/>
</dbReference>
<gene>
    <name evidence="6" type="ORF">L7E55_12600</name>
</gene>
<name>A0A9X4GZV3_9FIRM</name>
<dbReference type="SMART" id="SM00028">
    <property type="entry name" value="TPR"/>
    <property type="match status" value="3"/>
</dbReference>
<reference evidence="6" key="1">
    <citation type="submission" date="2022-02" db="EMBL/GenBank/DDBJ databases">
        <authorList>
            <person name="Leng L."/>
        </authorList>
    </citation>
    <scope>NUCLEOTIDE SEQUENCE</scope>
    <source>
        <strain evidence="6">JI</strain>
    </source>
</reference>
<dbReference type="PROSITE" id="PS50123">
    <property type="entry name" value="CHER"/>
    <property type="match status" value="1"/>
</dbReference>
<dbReference type="InterPro" id="IPR019734">
    <property type="entry name" value="TPR_rpt"/>
</dbReference>
<dbReference type="Pfam" id="PF01739">
    <property type="entry name" value="CheR"/>
    <property type="match status" value="1"/>
</dbReference>
<dbReference type="SMART" id="SM00138">
    <property type="entry name" value="MeTrc"/>
    <property type="match status" value="1"/>
</dbReference>
<accession>A0A9X4GZV3</accession>
<dbReference type="PANTHER" id="PTHR24422">
    <property type="entry name" value="CHEMOTAXIS PROTEIN METHYLTRANSFERASE"/>
    <property type="match status" value="1"/>
</dbReference>
<dbReference type="Gene3D" id="3.40.50.150">
    <property type="entry name" value="Vaccinia Virus protein VP39"/>
    <property type="match status" value="1"/>
</dbReference>
<keyword evidence="3" id="KW-0949">S-adenosyl-L-methionine</keyword>
<dbReference type="InterPro" id="IPR000780">
    <property type="entry name" value="CheR_MeTrfase"/>
</dbReference>
<evidence type="ECO:0000313" key="7">
    <source>
        <dbReference type="Proteomes" id="UP001154312"/>
    </source>
</evidence>
<dbReference type="EMBL" id="JAKOAV010000025">
    <property type="protein sequence ID" value="MDF9409185.1"/>
    <property type="molecule type" value="Genomic_DNA"/>
</dbReference>